<accession>A0A392QTK7</accession>
<protein>
    <submittedName>
        <fullName evidence="1">Uncharacterized protein</fullName>
    </submittedName>
</protein>
<evidence type="ECO:0000313" key="2">
    <source>
        <dbReference type="Proteomes" id="UP000265520"/>
    </source>
</evidence>
<organism evidence="1 2">
    <name type="scientific">Trifolium medium</name>
    <dbReference type="NCBI Taxonomy" id="97028"/>
    <lineage>
        <taxon>Eukaryota</taxon>
        <taxon>Viridiplantae</taxon>
        <taxon>Streptophyta</taxon>
        <taxon>Embryophyta</taxon>
        <taxon>Tracheophyta</taxon>
        <taxon>Spermatophyta</taxon>
        <taxon>Magnoliopsida</taxon>
        <taxon>eudicotyledons</taxon>
        <taxon>Gunneridae</taxon>
        <taxon>Pentapetalae</taxon>
        <taxon>rosids</taxon>
        <taxon>fabids</taxon>
        <taxon>Fabales</taxon>
        <taxon>Fabaceae</taxon>
        <taxon>Papilionoideae</taxon>
        <taxon>50 kb inversion clade</taxon>
        <taxon>NPAAA clade</taxon>
        <taxon>Hologalegina</taxon>
        <taxon>IRL clade</taxon>
        <taxon>Trifolieae</taxon>
        <taxon>Trifolium</taxon>
    </lineage>
</organism>
<keyword evidence="2" id="KW-1185">Reference proteome</keyword>
<dbReference type="AlphaFoldDB" id="A0A392QTK7"/>
<dbReference type="EMBL" id="LXQA010155795">
    <property type="protein sequence ID" value="MCI26866.1"/>
    <property type="molecule type" value="Genomic_DNA"/>
</dbReference>
<proteinExistence type="predicted"/>
<reference evidence="1 2" key="1">
    <citation type="journal article" date="2018" name="Front. Plant Sci.">
        <title>Red Clover (Trifolium pratense) and Zigzag Clover (T. medium) - A Picture of Genomic Similarities and Differences.</title>
        <authorList>
            <person name="Dluhosova J."/>
            <person name="Istvanek J."/>
            <person name="Nedelnik J."/>
            <person name="Repkova J."/>
        </authorList>
    </citation>
    <scope>NUCLEOTIDE SEQUENCE [LARGE SCALE GENOMIC DNA]</scope>
    <source>
        <strain evidence="2">cv. 10/8</strain>
        <tissue evidence="1">Leaf</tissue>
    </source>
</reference>
<name>A0A392QTK7_9FABA</name>
<dbReference type="Proteomes" id="UP000265520">
    <property type="component" value="Unassembled WGS sequence"/>
</dbReference>
<evidence type="ECO:0000313" key="1">
    <source>
        <dbReference type="EMBL" id="MCI26866.1"/>
    </source>
</evidence>
<feature type="non-terminal residue" evidence="1">
    <location>
        <position position="1"/>
    </location>
</feature>
<comment type="caution">
    <text evidence="1">The sequence shown here is derived from an EMBL/GenBank/DDBJ whole genome shotgun (WGS) entry which is preliminary data.</text>
</comment>
<sequence>GSAAQRTGCLARVDFLLTFDGLYTGACFAQFFA</sequence>